<dbReference type="Pfam" id="PF07532">
    <property type="entry name" value="Big_4"/>
    <property type="match status" value="1"/>
</dbReference>
<dbReference type="Pfam" id="PF04616">
    <property type="entry name" value="Glyco_hydro_43"/>
    <property type="match status" value="1"/>
</dbReference>
<evidence type="ECO:0000313" key="7">
    <source>
        <dbReference type="Proteomes" id="UP000192666"/>
    </source>
</evidence>
<comment type="caution">
    <text evidence="6">The sequence shown here is derived from an EMBL/GenBank/DDBJ whole genome shotgun (WGS) entry which is preliminary data.</text>
</comment>
<evidence type="ECO:0000259" key="5">
    <source>
        <dbReference type="Pfam" id="PF07532"/>
    </source>
</evidence>
<dbReference type="InterPro" id="IPR006710">
    <property type="entry name" value="Glyco_hydro_43"/>
</dbReference>
<comment type="similarity">
    <text evidence="1">Belongs to the glycosyl hydrolase 43 family.</text>
</comment>
<dbReference type="PANTHER" id="PTHR43817">
    <property type="entry name" value="GLYCOSYL HYDROLASE"/>
    <property type="match status" value="1"/>
</dbReference>
<dbReference type="SUPFAM" id="SSF75005">
    <property type="entry name" value="Arabinanase/levansucrase/invertase"/>
    <property type="match status" value="1"/>
</dbReference>
<gene>
    <name evidence="6" type="ORF">B5782_0324</name>
</gene>
<keyword evidence="4" id="KW-0326">Glycosidase</keyword>
<dbReference type="Proteomes" id="UP000192666">
    <property type="component" value="Unassembled WGS sequence"/>
</dbReference>
<evidence type="ECO:0000256" key="3">
    <source>
        <dbReference type="ARBA" id="ARBA00022801"/>
    </source>
</evidence>
<feature type="domain" description="Bacterial Ig-like" evidence="5">
    <location>
        <begin position="233"/>
        <end position="268"/>
    </location>
</feature>
<evidence type="ECO:0000256" key="1">
    <source>
        <dbReference type="ARBA" id="ARBA00009865"/>
    </source>
</evidence>
<dbReference type="InterPro" id="IPR023296">
    <property type="entry name" value="Glyco_hydro_beta-prop_sf"/>
</dbReference>
<protein>
    <submittedName>
        <fullName evidence="6">Glycosyl hydrolase</fullName>
    </submittedName>
</protein>
<keyword evidence="3 6" id="KW-0378">Hydrolase</keyword>
<keyword evidence="2" id="KW-0732">Signal</keyword>
<dbReference type="InterPro" id="IPR011081">
    <property type="entry name" value="Big_4"/>
</dbReference>
<dbReference type="Gene3D" id="2.115.10.20">
    <property type="entry name" value="Glycosyl hydrolase domain, family 43"/>
    <property type="match status" value="1"/>
</dbReference>
<proteinExistence type="inferred from homology"/>
<dbReference type="GO" id="GO:0005975">
    <property type="term" value="P:carbohydrate metabolic process"/>
    <property type="evidence" value="ECO:0007669"/>
    <property type="project" value="InterPro"/>
</dbReference>
<evidence type="ECO:0000313" key="6">
    <source>
        <dbReference type="EMBL" id="OQM50377.1"/>
    </source>
</evidence>
<dbReference type="PANTHER" id="PTHR43817:SF1">
    <property type="entry name" value="HYDROLASE, FAMILY 43, PUTATIVE (AFU_ORTHOLOGUE AFUA_3G01660)-RELATED"/>
    <property type="match status" value="1"/>
</dbReference>
<reference evidence="6 7" key="1">
    <citation type="submission" date="2017-03" db="EMBL/GenBank/DDBJ databases">
        <title>Maternal inheritance of bifidobacteria.</title>
        <authorList>
            <person name="Lugli G.A."/>
            <person name="Duranti S."/>
            <person name="Milani C."/>
            <person name="Mancabelli L."/>
        </authorList>
    </citation>
    <scope>NUCLEOTIDE SEQUENCE [LARGE SCALE GENOMIC DNA]</scope>
    <source>
        <strain evidence="6 7">1899B</strain>
    </source>
</reference>
<dbReference type="CDD" id="cd18818">
    <property type="entry name" value="GH43_GbtXyl43B-like"/>
    <property type="match status" value="1"/>
</dbReference>
<evidence type="ECO:0000256" key="4">
    <source>
        <dbReference type="ARBA" id="ARBA00023295"/>
    </source>
</evidence>
<accession>A0A1V8PP47</accession>
<sequence>MEHILNRRTATILAYTRIHKPGMTPCGLAYAVHFAISRDGRVYESLNQNYGILFAPADITENNTIDTKSLKNPYIFPLIEGGWGIAAIRTQETGEPDSNHRILIWKTKDFMTFTQLDPLSIGNEAAHALHVHIEDDGYSFAWKSDSGCYETLLPTLPGTALEVKPTVWHEEKEAEMLPGLPEDAIPGNSVMINASLADKLTLYWGELSHCATHMPDSVIAHCAKDIESIAAIATYTDGSTAPQQVDWDMSTVDFTKPGDYVVHGVLHGNRYRFPLTHGTGDPVIVPWAGKYYLLFTNDKMNDVEFYAREADSPEELFAPGIENHLILPYDELKGHIQTFWAPEFHIVGGEPYIFFAISGKIWGPQCHVMHLRHGGSFIDQESWEEPKRLVRADGSPLAASGITLDMTVIKAGGHTYAVWSYRNGFNDSFDTGSMLYIAALNEDRPWMLASEPRLLSRPTLSWENTEGTINNEGPHSFVTEDCVYLSYSGGAANSYTYAVGLLTANPQDDLSNPANWHKSLTPVLHYQSVAGEYGPGHNSFFRDDLGNLWIAFHGEVSYESRERCAGIRRVHFDVDGRPRFNLSANRDVNLALRNVSIHVTVK</sequence>
<evidence type="ECO:0000256" key="2">
    <source>
        <dbReference type="ARBA" id="ARBA00022729"/>
    </source>
</evidence>
<dbReference type="EMBL" id="NAQA01000003">
    <property type="protein sequence ID" value="OQM50377.1"/>
    <property type="molecule type" value="Genomic_DNA"/>
</dbReference>
<organism evidence="6 7">
    <name type="scientific">Bifidobacterium catenulatum</name>
    <dbReference type="NCBI Taxonomy" id="1686"/>
    <lineage>
        <taxon>Bacteria</taxon>
        <taxon>Bacillati</taxon>
        <taxon>Actinomycetota</taxon>
        <taxon>Actinomycetes</taxon>
        <taxon>Bifidobacteriales</taxon>
        <taxon>Bifidobacteriaceae</taxon>
        <taxon>Bifidobacterium</taxon>
    </lineage>
</organism>
<dbReference type="AlphaFoldDB" id="A0A1V8PP47"/>
<name>A0A1V8PP47_9BIFI</name>
<dbReference type="GO" id="GO:0004553">
    <property type="term" value="F:hydrolase activity, hydrolyzing O-glycosyl compounds"/>
    <property type="evidence" value="ECO:0007669"/>
    <property type="project" value="InterPro"/>
</dbReference>